<keyword evidence="3" id="KW-1185">Reference proteome</keyword>
<comment type="caution">
    <text evidence="2">The sequence shown here is derived from an EMBL/GenBank/DDBJ whole genome shotgun (WGS) entry which is preliminary data.</text>
</comment>
<gene>
    <name evidence="2" type="ORF">QQ020_21455</name>
</gene>
<feature type="domain" description="GyrI-like small molecule binding" evidence="1">
    <location>
        <begin position="21"/>
        <end position="198"/>
    </location>
</feature>
<dbReference type="SUPFAM" id="SSF55136">
    <property type="entry name" value="Probable bacterial effector-binding domain"/>
    <property type="match status" value="1"/>
</dbReference>
<sequence length="201" mass="23886">MNTLKLDLIKSHPAYYKAKRTPRIVELDTYKYLTISGQSAPEDPLFTGAIEAIYPVAFAIKFVFKEEDQDFVVPKMEGQWWVDDERPFEQVPRNEWHWRILMRMPQFVDSNTVEMVKEKLLKKGKTARINDVGFQTLREGKCIQMLHIGSYEEEEKTIEQILQKMQEENLQMNGYHHEIYISDPMRTPSWKLKTIIRYPVK</sequence>
<dbReference type="InterPro" id="IPR029442">
    <property type="entry name" value="GyrI-like"/>
</dbReference>
<dbReference type="Pfam" id="PF06445">
    <property type="entry name" value="GyrI-like"/>
    <property type="match status" value="1"/>
</dbReference>
<reference evidence="2" key="1">
    <citation type="submission" date="2023-06" db="EMBL/GenBank/DDBJ databases">
        <title>Genomic of Agaribacillus aureum.</title>
        <authorList>
            <person name="Wang G."/>
        </authorList>
    </citation>
    <scope>NUCLEOTIDE SEQUENCE</scope>
    <source>
        <strain evidence="2">BMA12</strain>
    </source>
</reference>
<accession>A0ABT8LC97</accession>
<evidence type="ECO:0000313" key="3">
    <source>
        <dbReference type="Proteomes" id="UP001172083"/>
    </source>
</evidence>
<organism evidence="2 3">
    <name type="scientific">Agaribacillus aureus</name>
    <dbReference type="NCBI Taxonomy" id="3051825"/>
    <lineage>
        <taxon>Bacteria</taxon>
        <taxon>Pseudomonadati</taxon>
        <taxon>Bacteroidota</taxon>
        <taxon>Cytophagia</taxon>
        <taxon>Cytophagales</taxon>
        <taxon>Splendidivirgaceae</taxon>
        <taxon>Agaribacillus</taxon>
    </lineage>
</organism>
<dbReference type="InterPro" id="IPR011256">
    <property type="entry name" value="Reg_factor_effector_dom_sf"/>
</dbReference>
<dbReference type="EMBL" id="JAUJEB010000005">
    <property type="protein sequence ID" value="MDN5214661.1"/>
    <property type="molecule type" value="Genomic_DNA"/>
</dbReference>
<evidence type="ECO:0000259" key="1">
    <source>
        <dbReference type="Pfam" id="PF06445"/>
    </source>
</evidence>
<name>A0ABT8LC97_9BACT</name>
<dbReference type="Gene3D" id="3.20.80.10">
    <property type="entry name" value="Regulatory factor, effector binding domain"/>
    <property type="match status" value="1"/>
</dbReference>
<dbReference type="Proteomes" id="UP001172083">
    <property type="component" value="Unassembled WGS sequence"/>
</dbReference>
<proteinExistence type="predicted"/>
<evidence type="ECO:0000313" key="2">
    <source>
        <dbReference type="EMBL" id="MDN5214661.1"/>
    </source>
</evidence>
<protein>
    <submittedName>
        <fullName evidence="2">GyrI-like domain-containing protein</fullName>
    </submittedName>
</protein>
<dbReference type="RefSeq" id="WP_346760000.1">
    <property type="nucleotide sequence ID" value="NZ_JAUJEB010000005.1"/>
</dbReference>